<feature type="transmembrane region" description="Helical" evidence="1">
    <location>
        <begin position="153"/>
        <end position="179"/>
    </location>
</feature>
<feature type="transmembrane region" description="Helical" evidence="1">
    <location>
        <begin position="86"/>
        <end position="106"/>
    </location>
</feature>
<dbReference type="AlphaFoldDB" id="A0A8S9ZN22"/>
<evidence type="ECO:0000259" key="2">
    <source>
        <dbReference type="Pfam" id="PF10277"/>
    </source>
</evidence>
<sequence length="254" mass="29997">MEIEKTLNSDNEKSVNKNKFFVRLRLHRLCMIGALLPGIGCYTCLLYTFIFQRERLNNFATTNCPNVHSSFPPVSYSIGVWEPQKYIWLFVLLFHVPARLFFGVAYKANFDLGVSEFKQRSWYIPMLKLHMFFLFSEIIGLVLVSIVDIEGHFVFHAIGYALWLISFNLNMCFNTILFYHSGIHSIWRNLDIILRLKCIFAYLIIYPLSISTGFTYFDYTLFSLAEYALVGFNSFWYFLLLWEMEKSEIEIYLN</sequence>
<dbReference type="GO" id="GO:0006506">
    <property type="term" value="P:GPI anchor biosynthetic process"/>
    <property type="evidence" value="ECO:0007669"/>
    <property type="project" value="TreeGrafter"/>
</dbReference>
<dbReference type="Proteomes" id="UP000605970">
    <property type="component" value="Unassembled WGS sequence"/>
</dbReference>
<organism evidence="3 4">
    <name type="scientific">Meloidogyne graminicola</name>
    <dbReference type="NCBI Taxonomy" id="189291"/>
    <lineage>
        <taxon>Eukaryota</taxon>
        <taxon>Metazoa</taxon>
        <taxon>Ecdysozoa</taxon>
        <taxon>Nematoda</taxon>
        <taxon>Chromadorea</taxon>
        <taxon>Rhabditida</taxon>
        <taxon>Tylenchina</taxon>
        <taxon>Tylenchomorpha</taxon>
        <taxon>Tylenchoidea</taxon>
        <taxon>Meloidogynidae</taxon>
        <taxon>Meloidogyninae</taxon>
        <taxon>Meloidogyne</taxon>
    </lineage>
</organism>
<dbReference type="PANTHER" id="PTHR12892:SF15">
    <property type="entry name" value="POST-GPI ATTACHMENT TO PROTEINS FACTOR 2-LIKE"/>
    <property type="match status" value="1"/>
</dbReference>
<keyword evidence="4" id="KW-1185">Reference proteome</keyword>
<keyword evidence="1" id="KW-0812">Transmembrane</keyword>
<name>A0A8S9ZN22_9BILA</name>
<proteinExistence type="predicted"/>
<dbReference type="GO" id="GO:0005789">
    <property type="term" value="C:endoplasmic reticulum membrane"/>
    <property type="evidence" value="ECO:0007669"/>
    <property type="project" value="TreeGrafter"/>
</dbReference>
<keyword evidence="1" id="KW-1133">Transmembrane helix</keyword>
<feature type="transmembrane region" description="Helical" evidence="1">
    <location>
        <begin position="29"/>
        <end position="50"/>
    </location>
</feature>
<evidence type="ECO:0000313" key="4">
    <source>
        <dbReference type="Proteomes" id="UP000605970"/>
    </source>
</evidence>
<feature type="domain" description="CWH43-like N-terminal" evidence="2">
    <location>
        <begin position="29"/>
        <end position="246"/>
    </location>
</feature>
<feature type="transmembrane region" description="Helical" evidence="1">
    <location>
        <begin position="199"/>
        <end position="217"/>
    </location>
</feature>
<evidence type="ECO:0000256" key="1">
    <source>
        <dbReference type="SAM" id="Phobius"/>
    </source>
</evidence>
<dbReference type="InterPro" id="IPR019402">
    <property type="entry name" value="CWH43_N"/>
</dbReference>
<reference evidence="3" key="1">
    <citation type="journal article" date="2020" name="Ecol. Evol.">
        <title>Genome structure and content of the rice root-knot nematode (Meloidogyne graminicola).</title>
        <authorList>
            <person name="Phan N.T."/>
            <person name="Danchin E.G.J."/>
            <person name="Klopp C."/>
            <person name="Perfus-Barbeoch L."/>
            <person name="Kozlowski D.K."/>
            <person name="Koutsovoulos G.D."/>
            <person name="Lopez-Roques C."/>
            <person name="Bouchez O."/>
            <person name="Zahm M."/>
            <person name="Besnard G."/>
            <person name="Bellafiore S."/>
        </authorList>
    </citation>
    <scope>NUCLEOTIDE SEQUENCE</scope>
    <source>
        <strain evidence="3">VN-18</strain>
    </source>
</reference>
<evidence type="ECO:0000313" key="3">
    <source>
        <dbReference type="EMBL" id="KAF7634820.1"/>
    </source>
</evidence>
<dbReference type="InterPro" id="IPR039545">
    <property type="entry name" value="PGAP2"/>
</dbReference>
<feature type="transmembrane region" description="Helical" evidence="1">
    <location>
        <begin position="223"/>
        <end position="242"/>
    </location>
</feature>
<dbReference type="Pfam" id="PF10277">
    <property type="entry name" value="Frag1"/>
    <property type="match status" value="1"/>
</dbReference>
<keyword evidence="1" id="KW-0472">Membrane</keyword>
<accession>A0A8S9ZN22</accession>
<dbReference type="EMBL" id="JABEBT010000050">
    <property type="protein sequence ID" value="KAF7634820.1"/>
    <property type="molecule type" value="Genomic_DNA"/>
</dbReference>
<dbReference type="PANTHER" id="PTHR12892">
    <property type="entry name" value="FGF RECEPTOR ACTIVATING PROTEIN 1"/>
    <property type="match status" value="1"/>
</dbReference>
<feature type="transmembrane region" description="Helical" evidence="1">
    <location>
        <begin position="127"/>
        <end position="147"/>
    </location>
</feature>
<protein>
    <recommendedName>
        <fullName evidence="2">CWH43-like N-terminal domain-containing protein</fullName>
    </recommendedName>
</protein>
<dbReference type="GO" id="GO:0000139">
    <property type="term" value="C:Golgi membrane"/>
    <property type="evidence" value="ECO:0007669"/>
    <property type="project" value="InterPro"/>
</dbReference>
<dbReference type="OrthoDB" id="5874654at2759"/>
<gene>
    <name evidence="3" type="ORF">Mgra_00005713</name>
</gene>
<comment type="caution">
    <text evidence="3">The sequence shown here is derived from an EMBL/GenBank/DDBJ whole genome shotgun (WGS) entry which is preliminary data.</text>
</comment>